<reference evidence="1 2" key="1">
    <citation type="submission" date="2018-06" db="EMBL/GenBank/DDBJ databases">
        <authorList>
            <consortium name="Pathogen Informatics"/>
            <person name="Doyle S."/>
        </authorList>
    </citation>
    <scope>NUCLEOTIDE SEQUENCE [LARGE SCALE GENOMIC DNA]</scope>
    <source>
        <strain evidence="1 2">NCTC12219</strain>
    </source>
</reference>
<sequence length="170" mass="19835">MKLFADLQRDFKTDKEQGQFAIDEYNQAKAYYHSNQLPSDVLAIIQERGQTPITENIYKMIVNKILGYKISSMQEIKLTPRQEQDKPLTDLLNDILKYITQNKNYDKEIIKRDRDLIFGMSVCEVWITQDIEGKEVEIKTISPESFYIDAFSVDSNAHDARRLHKVVEIG</sequence>
<dbReference type="EMBL" id="UGHX01000004">
    <property type="protein sequence ID" value="STP14328.1"/>
    <property type="molecule type" value="Genomic_DNA"/>
</dbReference>
<dbReference type="Proteomes" id="UP000255103">
    <property type="component" value="Unassembled WGS sequence"/>
</dbReference>
<dbReference type="Pfam" id="PF16510">
    <property type="entry name" value="P22_portal"/>
    <property type="match status" value="1"/>
</dbReference>
<organism evidence="1 2">
    <name type="scientific">Helicobacter cinaedi</name>
    <dbReference type="NCBI Taxonomy" id="213"/>
    <lineage>
        <taxon>Bacteria</taxon>
        <taxon>Pseudomonadati</taxon>
        <taxon>Campylobacterota</taxon>
        <taxon>Epsilonproteobacteria</taxon>
        <taxon>Campylobacterales</taxon>
        <taxon>Helicobacteraceae</taxon>
        <taxon>Helicobacter</taxon>
    </lineage>
</organism>
<evidence type="ECO:0000313" key="1">
    <source>
        <dbReference type="EMBL" id="STP14328.1"/>
    </source>
</evidence>
<dbReference type="InterPro" id="IPR032427">
    <property type="entry name" value="P22_portal"/>
</dbReference>
<accession>A0A377JX36</accession>
<proteinExistence type="predicted"/>
<dbReference type="AlphaFoldDB" id="A0A377JX36"/>
<name>A0A377JX36_9HELI</name>
<gene>
    <name evidence="1" type="ORF">NCTC12219_01875</name>
</gene>
<evidence type="ECO:0000313" key="2">
    <source>
        <dbReference type="Proteomes" id="UP000255103"/>
    </source>
</evidence>
<protein>
    <submittedName>
        <fullName evidence="1">Portal protein</fullName>
    </submittedName>
</protein>